<dbReference type="PRINTS" id="PR00111">
    <property type="entry name" value="ABHYDROLASE"/>
</dbReference>
<comment type="caution">
    <text evidence="2">The sequence shown here is derived from an EMBL/GenBank/DDBJ whole genome shotgun (WGS) entry which is preliminary data.</text>
</comment>
<dbReference type="Pfam" id="PF12697">
    <property type="entry name" value="Abhydrolase_6"/>
    <property type="match status" value="1"/>
</dbReference>
<dbReference type="InterPro" id="IPR029058">
    <property type="entry name" value="AB_hydrolase_fold"/>
</dbReference>
<protein>
    <submittedName>
        <fullName evidence="2">Pimeloyl-ACP methyl ester carboxylesterase</fullName>
    </submittedName>
</protein>
<dbReference type="PANTHER" id="PTHR43798">
    <property type="entry name" value="MONOACYLGLYCEROL LIPASE"/>
    <property type="match status" value="1"/>
</dbReference>
<sequence>MSVRKVVFGEHEIVMTDTGTVAARTFLLVHGIGMGISYFAQLSTALEGHGRVVAIDLPGFGDAREPEQALTMAQMGALLIDFVRAEQLDRPILVGHSMGTQVVAEAAAQRPDLFPELVLVAPTVNSHERTIGKQAWRMAQDLFGESPKVVAVGVRNYAKTGPRWFIKKLHSMMEHSIEDTLPRIQAQTLVIRGGRDRVCPHGWVEGVTAMIPNATMVEVAGRGHETMVKDGHCVAEYILAHVGAA</sequence>
<proteinExistence type="predicted"/>
<evidence type="ECO:0000313" key="2">
    <source>
        <dbReference type="EMBL" id="MBP2412129.1"/>
    </source>
</evidence>
<gene>
    <name evidence="2" type="ORF">JOF48_000928</name>
</gene>
<evidence type="ECO:0000259" key="1">
    <source>
        <dbReference type="Pfam" id="PF12697"/>
    </source>
</evidence>
<dbReference type="EMBL" id="JAGIOI010000001">
    <property type="protein sequence ID" value="MBP2412129.1"/>
    <property type="molecule type" value="Genomic_DNA"/>
</dbReference>
<dbReference type="Gene3D" id="3.40.50.1820">
    <property type="entry name" value="alpha/beta hydrolase"/>
    <property type="match status" value="1"/>
</dbReference>
<reference evidence="2 3" key="1">
    <citation type="submission" date="2021-03" db="EMBL/GenBank/DDBJ databases">
        <title>Sequencing the genomes of 1000 actinobacteria strains.</title>
        <authorList>
            <person name="Klenk H.-P."/>
        </authorList>
    </citation>
    <scope>NUCLEOTIDE SEQUENCE [LARGE SCALE GENOMIC DNA]</scope>
    <source>
        <strain evidence="2 3">DSM 16005</strain>
    </source>
</reference>
<feature type="domain" description="AB hydrolase-1" evidence="1">
    <location>
        <begin position="26"/>
        <end position="225"/>
    </location>
</feature>
<keyword evidence="3" id="KW-1185">Reference proteome</keyword>
<accession>A0ABS4YTP6</accession>
<dbReference type="RefSeq" id="WP_209677722.1">
    <property type="nucleotide sequence ID" value="NZ_JAGIOI010000001.1"/>
</dbReference>
<evidence type="ECO:0000313" key="3">
    <source>
        <dbReference type="Proteomes" id="UP000711614"/>
    </source>
</evidence>
<dbReference type="SUPFAM" id="SSF53474">
    <property type="entry name" value="alpha/beta-Hydrolases"/>
    <property type="match status" value="1"/>
</dbReference>
<dbReference type="InterPro" id="IPR050266">
    <property type="entry name" value="AB_hydrolase_sf"/>
</dbReference>
<dbReference type="InterPro" id="IPR000073">
    <property type="entry name" value="AB_hydrolase_1"/>
</dbReference>
<dbReference type="Proteomes" id="UP000711614">
    <property type="component" value="Unassembled WGS sequence"/>
</dbReference>
<organism evidence="2 3">
    <name type="scientific">Arthrobacter stackebrandtii</name>
    <dbReference type="NCBI Taxonomy" id="272161"/>
    <lineage>
        <taxon>Bacteria</taxon>
        <taxon>Bacillati</taxon>
        <taxon>Actinomycetota</taxon>
        <taxon>Actinomycetes</taxon>
        <taxon>Micrococcales</taxon>
        <taxon>Micrococcaceae</taxon>
        <taxon>Arthrobacter</taxon>
    </lineage>
</organism>
<name>A0ABS4YTP6_9MICC</name>
<dbReference type="PANTHER" id="PTHR43798:SF5">
    <property type="entry name" value="MONOACYLGLYCEROL LIPASE ABHD6"/>
    <property type="match status" value="1"/>
</dbReference>